<evidence type="ECO:0000313" key="3">
    <source>
        <dbReference type="EMBL" id="AWG25372.1"/>
    </source>
</evidence>
<dbReference type="EMBL" id="CP020919">
    <property type="protein sequence ID" value="AWG25372.1"/>
    <property type="molecule type" value="Genomic_DNA"/>
</dbReference>
<dbReference type="AlphaFoldDB" id="A0A2S1LNY3"/>
<gene>
    <name evidence="3" type="ORF">FK004_09030</name>
</gene>
<dbReference type="GO" id="GO:0016758">
    <property type="term" value="F:hexosyltransferase activity"/>
    <property type="evidence" value="ECO:0007669"/>
    <property type="project" value="TreeGrafter"/>
</dbReference>
<feature type="domain" description="Glycosyl transferase family 1" evidence="1">
    <location>
        <begin position="218"/>
        <end position="378"/>
    </location>
</feature>
<dbReference type="KEGG" id="fki:FK004_09030"/>
<organism evidence="3 4">
    <name type="scientific">Flavobacterium kingsejongi</name>
    <dbReference type="NCBI Taxonomy" id="1678728"/>
    <lineage>
        <taxon>Bacteria</taxon>
        <taxon>Pseudomonadati</taxon>
        <taxon>Bacteroidota</taxon>
        <taxon>Flavobacteriia</taxon>
        <taxon>Flavobacteriales</taxon>
        <taxon>Flavobacteriaceae</taxon>
        <taxon>Flavobacterium</taxon>
    </lineage>
</organism>
<dbReference type="Pfam" id="PF00534">
    <property type="entry name" value="Glycos_transf_1"/>
    <property type="match status" value="1"/>
</dbReference>
<protein>
    <submittedName>
        <fullName evidence="3">Glycosyltransferase WbuB</fullName>
    </submittedName>
</protein>
<dbReference type="SUPFAM" id="SSF53756">
    <property type="entry name" value="UDP-Glycosyltransferase/glycogen phosphorylase"/>
    <property type="match status" value="1"/>
</dbReference>
<accession>A0A2S1LNY3</accession>
<keyword evidence="3" id="KW-0808">Transferase</keyword>
<dbReference type="Proteomes" id="UP000244677">
    <property type="component" value="Chromosome"/>
</dbReference>
<evidence type="ECO:0000259" key="2">
    <source>
        <dbReference type="Pfam" id="PF13579"/>
    </source>
</evidence>
<dbReference type="Gene3D" id="3.40.50.2000">
    <property type="entry name" value="Glycogen Phosphorylase B"/>
    <property type="match status" value="2"/>
</dbReference>
<evidence type="ECO:0000259" key="1">
    <source>
        <dbReference type="Pfam" id="PF00534"/>
    </source>
</evidence>
<dbReference type="Pfam" id="PF13579">
    <property type="entry name" value="Glyco_trans_4_4"/>
    <property type="match status" value="1"/>
</dbReference>
<keyword evidence="4" id="KW-1185">Reference proteome</keyword>
<dbReference type="RefSeq" id="WP_108736970.1">
    <property type="nucleotide sequence ID" value="NZ_CP020919.1"/>
</dbReference>
<feature type="domain" description="Glycosyltransferase subfamily 4-like N-terminal" evidence="2">
    <location>
        <begin position="19"/>
        <end position="199"/>
    </location>
</feature>
<proteinExistence type="predicted"/>
<dbReference type="InterPro" id="IPR001296">
    <property type="entry name" value="Glyco_trans_1"/>
</dbReference>
<reference evidence="3 4" key="1">
    <citation type="submission" date="2017-04" db="EMBL/GenBank/DDBJ databases">
        <title>Complete genome sequence of Flavobacterium kingsejong AJ004.</title>
        <authorList>
            <person name="Lee P.C."/>
        </authorList>
    </citation>
    <scope>NUCLEOTIDE SEQUENCE [LARGE SCALE GENOMIC DNA]</scope>
    <source>
        <strain evidence="3 4">AJ004</strain>
    </source>
</reference>
<dbReference type="PANTHER" id="PTHR45947">
    <property type="entry name" value="SULFOQUINOVOSYL TRANSFERASE SQD2"/>
    <property type="match status" value="1"/>
</dbReference>
<evidence type="ECO:0000313" key="4">
    <source>
        <dbReference type="Proteomes" id="UP000244677"/>
    </source>
</evidence>
<dbReference type="OrthoDB" id="9811902at2"/>
<dbReference type="PANTHER" id="PTHR45947:SF3">
    <property type="entry name" value="SULFOQUINOVOSYL TRANSFERASE SQD2"/>
    <property type="match status" value="1"/>
</dbReference>
<name>A0A2S1LNY3_9FLAO</name>
<dbReference type="InterPro" id="IPR028098">
    <property type="entry name" value="Glyco_trans_4-like_N"/>
</dbReference>
<dbReference type="CDD" id="cd03794">
    <property type="entry name" value="GT4_WbuB-like"/>
    <property type="match status" value="1"/>
</dbReference>
<dbReference type="InterPro" id="IPR050194">
    <property type="entry name" value="Glycosyltransferase_grp1"/>
</dbReference>
<sequence length="402" mass="45613">MKILIVTQYFYPENFKSNDLAFELQKRGHEVSVLTGLPNYPEGNIYPGYGFFKKSDRKINGVKVFRTWLFPRGRGGGVRLFLNYFSWAILASVRAFFLSFNNKFDAVIVHEPSPITQGFPAIVIKKMQKIPMYFWVLDLWPESLVSGGISNSKIISLFTKIVRFIYDRSDKILISSKGFEKSILEKGNYADKLIYFPNWAEDTISEGDIHHVIPDLPKGFKVIFAGNIGISQDMENLMNAAIELREHTKIKIILIGDGRSKDFVASFIRDNKLQETVFLLGKFPIEAMSAFFNQSDALLVCLKSEDVFNITVPAKIQAYMSASKPILAMMNGEGSQVIEEAKCGLSAPAGNFKKLSEIIFTMSELDKNTRDLMGKNGYLYYKKNYTLQSCIDNLEHILKKSL</sequence>